<dbReference type="PANTHER" id="PTHR33969">
    <property type="entry name" value="SEGREGATION AND CONDENSATION PROTEIN A"/>
    <property type="match status" value="1"/>
</dbReference>
<dbReference type="GO" id="GO:0007059">
    <property type="term" value="P:chromosome segregation"/>
    <property type="evidence" value="ECO:0007669"/>
    <property type="project" value="UniProtKB-UniRule"/>
</dbReference>
<proteinExistence type="inferred from homology"/>
<dbReference type="Pfam" id="PF02616">
    <property type="entry name" value="SMC_ScpA"/>
    <property type="match status" value="1"/>
</dbReference>
<name>A0A1H9I193_9GAMM</name>
<keyword evidence="2" id="KW-0132">Cell division</keyword>
<dbReference type="Gene3D" id="6.10.250.2410">
    <property type="match status" value="1"/>
</dbReference>
<gene>
    <name evidence="2" type="primary">scpA</name>
    <name evidence="3" type="ORF">SAMN04488038_109130</name>
</gene>
<organism evidence="3 4">
    <name type="scientific">Solimonas aquatica</name>
    <dbReference type="NCBI Taxonomy" id="489703"/>
    <lineage>
        <taxon>Bacteria</taxon>
        <taxon>Pseudomonadati</taxon>
        <taxon>Pseudomonadota</taxon>
        <taxon>Gammaproteobacteria</taxon>
        <taxon>Nevskiales</taxon>
        <taxon>Nevskiaceae</taxon>
        <taxon>Solimonas</taxon>
    </lineage>
</organism>
<comment type="function">
    <text evidence="2">Participates in chromosomal partition during cell division. May act via the formation of a condensin-like complex containing Smc and ScpB that pull DNA away from mid-cell into both cell halves.</text>
</comment>
<dbReference type="STRING" id="489703.SAMN04488038_109130"/>
<evidence type="ECO:0000256" key="1">
    <source>
        <dbReference type="ARBA" id="ARBA00044777"/>
    </source>
</evidence>
<dbReference type="GO" id="GO:0051301">
    <property type="term" value="P:cell division"/>
    <property type="evidence" value="ECO:0007669"/>
    <property type="project" value="UniProtKB-KW"/>
</dbReference>
<evidence type="ECO:0000313" key="4">
    <source>
        <dbReference type="Proteomes" id="UP000199233"/>
    </source>
</evidence>
<comment type="similarity">
    <text evidence="2">Belongs to the ScpA family.</text>
</comment>
<keyword evidence="4" id="KW-1185">Reference proteome</keyword>
<dbReference type="GO" id="GO:0006260">
    <property type="term" value="P:DNA replication"/>
    <property type="evidence" value="ECO:0007669"/>
    <property type="project" value="UniProtKB-UniRule"/>
</dbReference>
<comment type="subcellular location">
    <subcellularLocation>
        <location evidence="2">Cytoplasm</location>
    </subcellularLocation>
    <text evidence="2">Associated with two foci at the outer edges of the nucleoid region in young cells, and at four foci within both cell halves in older cells.</text>
</comment>
<comment type="subunit">
    <text evidence="2">Component of a cohesin-like complex composed of ScpA, ScpB and the Smc homodimer, in which ScpA and ScpB bind to the head domain of Smc. The presence of the three proteins is required for the association of the complex with DNA.</text>
</comment>
<accession>A0A1H9I193</accession>
<evidence type="ECO:0000313" key="3">
    <source>
        <dbReference type="EMBL" id="SEQ68369.1"/>
    </source>
</evidence>
<reference evidence="3 4" key="1">
    <citation type="submission" date="2016-10" db="EMBL/GenBank/DDBJ databases">
        <authorList>
            <person name="de Groot N.N."/>
        </authorList>
    </citation>
    <scope>NUCLEOTIDE SEQUENCE [LARGE SCALE GENOMIC DNA]</scope>
    <source>
        <strain evidence="3 4">DSM 25927</strain>
    </source>
</reference>
<keyword evidence="2" id="KW-0963">Cytoplasm</keyword>
<dbReference type="AlphaFoldDB" id="A0A1H9I193"/>
<dbReference type="InterPro" id="IPR003768">
    <property type="entry name" value="ScpA"/>
</dbReference>
<dbReference type="PANTHER" id="PTHR33969:SF2">
    <property type="entry name" value="SEGREGATION AND CONDENSATION PROTEIN A"/>
    <property type="match status" value="1"/>
</dbReference>
<dbReference type="OrthoDB" id="9811016at2"/>
<keyword evidence="2" id="KW-0131">Cell cycle</keyword>
<dbReference type="RefSeq" id="WP_093286578.1">
    <property type="nucleotide sequence ID" value="NZ_FOFS01000009.1"/>
</dbReference>
<keyword evidence="2" id="KW-0159">Chromosome partition</keyword>
<sequence length="293" mass="32862">MSEETQAVSEEGAAPAEAALRLPKVHGQRLDKLPEDLYIPPDAMEVFLEAFEGPLDLLLYLIRKQNIDIVDIPVLKITQQYIQYIELMQDMKLELAAEYLVMAALLAEIKSRILLPRPPPEDAAEQGDPRMELVRRLQEYERFKTAGENIEKLPRVGREVFVAQARPEVVPTVGALPMPKLRELVLAFRDVMERASLFRHHEVSREPLSVRERMSHILSRVQAGPARLLDLVDPQEGRLGVVVCFLAILELARSALLRIEQPEPFAAITVAAAKPGEIVSADDLVVDSVDDET</sequence>
<dbReference type="GO" id="GO:0005737">
    <property type="term" value="C:cytoplasm"/>
    <property type="evidence" value="ECO:0007669"/>
    <property type="project" value="UniProtKB-SubCell"/>
</dbReference>
<evidence type="ECO:0000256" key="2">
    <source>
        <dbReference type="HAMAP-Rule" id="MF_01805"/>
    </source>
</evidence>
<protein>
    <recommendedName>
        <fullName evidence="1 2">Segregation and condensation protein A</fullName>
    </recommendedName>
</protein>
<dbReference type="HAMAP" id="MF_01805">
    <property type="entry name" value="ScpA"/>
    <property type="match status" value="1"/>
</dbReference>
<dbReference type="EMBL" id="FOFS01000009">
    <property type="protein sequence ID" value="SEQ68369.1"/>
    <property type="molecule type" value="Genomic_DNA"/>
</dbReference>
<dbReference type="Proteomes" id="UP000199233">
    <property type="component" value="Unassembled WGS sequence"/>
</dbReference>